<dbReference type="GO" id="GO:0005829">
    <property type="term" value="C:cytosol"/>
    <property type="evidence" value="ECO:0007669"/>
    <property type="project" value="TreeGrafter"/>
</dbReference>
<comment type="caution">
    <text evidence="3">The sequence shown here is derived from an EMBL/GenBank/DDBJ whole genome shotgun (WGS) entry which is preliminary data.</text>
</comment>
<dbReference type="PANTHER" id="PTHR46517">
    <property type="entry name" value="FRUCTOSE-2,6-BISPHOSPHATASE TIGAR"/>
    <property type="match status" value="1"/>
</dbReference>
<evidence type="ECO:0000313" key="4">
    <source>
        <dbReference type="Proteomes" id="UP001283361"/>
    </source>
</evidence>
<sequence>MATKTRSQMGPAGKMRGNGCRHPDVSNLRVIKLVVLPLNNHVIRVYHRAKDFFKDLCELMAESVKPETSINEKDLSPSSEDLFAGFISGSQTAVVKKVHGGALTDASNLIDLSATCASTSDNSSSGTQEVPPSTATHITKGLNQSESQEENEHILIVSHGLLLRELKRVILEKFHGVLEGPMAKEALSVSPNTGVTSVTMSVNYKYNKLKCQCVECHFFNCASHLGNSKADMISQAL</sequence>
<dbReference type="AlphaFoldDB" id="A0AAE1E2S9"/>
<evidence type="ECO:0000313" key="3">
    <source>
        <dbReference type="EMBL" id="KAK3791430.1"/>
    </source>
</evidence>
<keyword evidence="1" id="KW-0378">Hydrolase</keyword>
<gene>
    <name evidence="3" type="ORF">RRG08_046582</name>
</gene>
<accession>A0AAE1E2S9</accession>
<evidence type="ECO:0008006" key="5">
    <source>
        <dbReference type="Google" id="ProtNLM"/>
    </source>
</evidence>
<dbReference type="InterPro" id="IPR029033">
    <property type="entry name" value="His_PPase_superfam"/>
</dbReference>
<feature type="region of interest" description="Disordered" evidence="2">
    <location>
        <begin position="1"/>
        <end position="20"/>
    </location>
</feature>
<organism evidence="3 4">
    <name type="scientific">Elysia crispata</name>
    <name type="common">lettuce slug</name>
    <dbReference type="NCBI Taxonomy" id="231223"/>
    <lineage>
        <taxon>Eukaryota</taxon>
        <taxon>Metazoa</taxon>
        <taxon>Spiralia</taxon>
        <taxon>Lophotrochozoa</taxon>
        <taxon>Mollusca</taxon>
        <taxon>Gastropoda</taxon>
        <taxon>Heterobranchia</taxon>
        <taxon>Euthyneura</taxon>
        <taxon>Panpulmonata</taxon>
        <taxon>Sacoglossa</taxon>
        <taxon>Placobranchoidea</taxon>
        <taxon>Plakobranchidae</taxon>
        <taxon>Elysia</taxon>
    </lineage>
</organism>
<dbReference type="InterPro" id="IPR051695">
    <property type="entry name" value="Phosphoglycerate_Mutase"/>
</dbReference>
<dbReference type="GO" id="GO:0045820">
    <property type="term" value="P:negative regulation of glycolytic process"/>
    <property type="evidence" value="ECO:0007669"/>
    <property type="project" value="TreeGrafter"/>
</dbReference>
<dbReference type="Proteomes" id="UP001283361">
    <property type="component" value="Unassembled WGS sequence"/>
</dbReference>
<dbReference type="GO" id="GO:0043456">
    <property type="term" value="P:regulation of pentose-phosphate shunt"/>
    <property type="evidence" value="ECO:0007669"/>
    <property type="project" value="TreeGrafter"/>
</dbReference>
<proteinExistence type="predicted"/>
<dbReference type="Gene3D" id="3.40.50.1240">
    <property type="entry name" value="Phosphoglycerate mutase-like"/>
    <property type="match status" value="1"/>
</dbReference>
<evidence type="ECO:0000256" key="1">
    <source>
        <dbReference type="ARBA" id="ARBA00022801"/>
    </source>
</evidence>
<reference evidence="3" key="1">
    <citation type="journal article" date="2023" name="G3 (Bethesda)">
        <title>A reference genome for the long-term kleptoplast-retaining sea slug Elysia crispata morphotype clarki.</title>
        <authorList>
            <person name="Eastman K.E."/>
            <person name="Pendleton A.L."/>
            <person name="Shaikh M.A."/>
            <person name="Suttiyut T."/>
            <person name="Ogas R."/>
            <person name="Tomko P."/>
            <person name="Gavelis G."/>
            <person name="Widhalm J.R."/>
            <person name="Wisecaver J.H."/>
        </authorList>
    </citation>
    <scope>NUCLEOTIDE SEQUENCE</scope>
    <source>
        <strain evidence="3">ECLA1</strain>
    </source>
</reference>
<dbReference type="GO" id="GO:0004331">
    <property type="term" value="F:fructose-2,6-bisphosphate 2-phosphatase activity"/>
    <property type="evidence" value="ECO:0007669"/>
    <property type="project" value="TreeGrafter"/>
</dbReference>
<dbReference type="EMBL" id="JAWDGP010001472">
    <property type="protein sequence ID" value="KAK3791430.1"/>
    <property type="molecule type" value="Genomic_DNA"/>
</dbReference>
<evidence type="ECO:0000256" key="2">
    <source>
        <dbReference type="SAM" id="MobiDB-lite"/>
    </source>
</evidence>
<name>A0AAE1E2S9_9GAST</name>
<keyword evidence="4" id="KW-1185">Reference proteome</keyword>
<protein>
    <recommendedName>
        <fullName evidence="5">Phosphoglycerate mutase</fullName>
    </recommendedName>
</protein>
<dbReference type="PANTHER" id="PTHR46517:SF1">
    <property type="entry name" value="FRUCTOSE-2,6-BISPHOSPHATASE TIGAR"/>
    <property type="match status" value="1"/>
</dbReference>